<accession>A0A1H9X029</accession>
<keyword evidence="1" id="KW-0812">Transmembrane</keyword>
<evidence type="ECO:0000256" key="1">
    <source>
        <dbReference type="SAM" id="Phobius"/>
    </source>
</evidence>
<evidence type="ECO:0000313" key="2">
    <source>
        <dbReference type="EMBL" id="SES39267.1"/>
    </source>
</evidence>
<gene>
    <name evidence="2" type="ORF">SAMN04487818_11249</name>
</gene>
<sequence length="77" mass="8127">MEFKTSIPFMVPAGGGGMDIYLFIAGALWMLACGTTDAMVLTWSRSAFAFAVRVGRAVRSAIAPRAGRRDAAGKSGR</sequence>
<keyword evidence="1" id="KW-1133">Transmembrane helix</keyword>
<dbReference type="STRING" id="155974.SAMN04487818_11249"/>
<proteinExistence type="predicted"/>
<evidence type="ECO:0000313" key="3">
    <source>
        <dbReference type="Proteomes" id="UP000199051"/>
    </source>
</evidence>
<dbReference type="RefSeq" id="WP_092783976.1">
    <property type="nucleotide sequence ID" value="NZ_FOGI01000012.1"/>
</dbReference>
<protein>
    <submittedName>
        <fullName evidence="2">Uncharacterized protein</fullName>
    </submittedName>
</protein>
<reference evidence="3" key="1">
    <citation type="submission" date="2016-10" db="EMBL/GenBank/DDBJ databases">
        <authorList>
            <person name="Varghese N."/>
            <person name="Submissions S."/>
        </authorList>
    </citation>
    <scope>NUCLEOTIDE SEQUENCE [LARGE SCALE GENOMIC DNA]</scope>
    <source>
        <strain evidence="3">DSM 44260</strain>
    </source>
</reference>
<organism evidence="2 3">
    <name type="scientific">Actinokineospora terrae</name>
    <dbReference type="NCBI Taxonomy" id="155974"/>
    <lineage>
        <taxon>Bacteria</taxon>
        <taxon>Bacillati</taxon>
        <taxon>Actinomycetota</taxon>
        <taxon>Actinomycetes</taxon>
        <taxon>Pseudonocardiales</taxon>
        <taxon>Pseudonocardiaceae</taxon>
        <taxon>Actinokineospora</taxon>
    </lineage>
</organism>
<dbReference type="PROSITE" id="PS51257">
    <property type="entry name" value="PROKAR_LIPOPROTEIN"/>
    <property type="match status" value="1"/>
</dbReference>
<keyword evidence="1" id="KW-0472">Membrane</keyword>
<dbReference type="AlphaFoldDB" id="A0A1H9X029"/>
<name>A0A1H9X029_9PSEU</name>
<dbReference type="EMBL" id="FOGI01000012">
    <property type="protein sequence ID" value="SES39267.1"/>
    <property type="molecule type" value="Genomic_DNA"/>
</dbReference>
<feature type="transmembrane region" description="Helical" evidence="1">
    <location>
        <begin position="20"/>
        <end position="43"/>
    </location>
</feature>
<dbReference type="Proteomes" id="UP000199051">
    <property type="component" value="Unassembled WGS sequence"/>
</dbReference>
<keyword evidence="3" id="KW-1185">Reference proteome</keyword>